<evidence type="ECO:0000256" key="2">
    <source>
        <dbReference type="ARBA" id="ARBA00013168"/>
    </source>
</evidence>
<comment type="caution">
    <text evidence="12">The sequence shown here is derived from an EMBL/GenBank/DDBJ whole genome shotgun (WGS) entry which is preliminary data.</text>
</comment>
<evidence type="ECO:0000259" key="11">
    <source>
        <dbReference type="PROSITE" id="PS50860"/>
    </source>
</evidence>
<comment type="catalytic activity">
    <reaction evidence="10">
        <text>tRNA(Ala) + L-alanine + ATP = L-alanyl-tRNA(Ala) + AMP + diphosphate</text>
        <dbReference type="Rhea" id="RHEA:12540"/>
        <dbReference type="Rhea" id="RHEA-COMP:9657"/>
        <dbReference type="Rhea" id="RHEA-COMP:9923"/>
        <dbReference type="ChEBI" id="CHEBI:30616"/>
        <dbReference type="ChEBI" id="CHEBI:33019"/>
        <dbReference type="ChEBI" id="CHEBI:57972"/>
        <dbReference type="ChEBI" id="CHEBI:78442"/>
        <dbReference type="ChEBI" id="CHEBI:78497"/>
        <dbReference type="ChEBI" id="CHEBI:456215"/>
        <dbReference type="EC" id="6.1.1.7"/>
    </reaction>
</comment>
<evidence type="ECO:0000256" key="8">
    <source>
        <dbReference type="ARBA" id="ARBA00022917"/>
    </source>
</evidence>
<dbReference type="GO" id="GO:0006419">
    <property type="term" value="P:alanyl-tRNA aminoacylation"/>
    <property type="evidence" value="ECO:0007669"/>
    <property type="project" value="InterPro"/>
</dbReference>
<accession>A0AAW2H9J9</accession>
<reference evidence="12" key="1">
    <citation type="journal article" date="2024" name="Gigascience">
        <title>Chromosome-level genome of the poultry shaft louse Menopon gallinae provides insight into the host-switching and adaptive evolution of parasitic lice.</title>
        <authorList>
            <person name="Xu Y."/>
            <person name="Ma L."/>
            <person name="Liu S."/>
            <person name="Liang Y."/>
            <person name="Liu Q."/>
            <person name="He Z."/>
            <person name="Tian L."/>
            <person name="Duan Y."/>
            <person name="Cai W."/>
            <person name="Li H."/>
            <person name="Song F."/>
        </authorList>
    </citation>
    <scope>NUCLEOTIDE SEQUENCE</scope>
    <source>
        <strain evidence="12">Cailab_2023a</strain>
    </source>
</reference>
<dbReference type="CDD" id="cd00673">
    <property type="entry name" value="AlaRS_core"/>
    <property type="match status" value="1"/>
</dbReference>
<dbReference type="InterPro" id="IPR002318">
    <property type="entry name" value="Ala-tRNA-lgiase_IIc"/>
</dbReference>
<feature type="binding site" evidence="10">
    <location>
        <position position="561"/>
    </location>
    <ligand>
        <name>Zn(2+)</name>
        <dbReference type="ChEBI" id="CHEBI:29105"/>
    </ligand>
</feature>
<keyword evidence="10" id="KW-0862">Zinc</keyword>
<keyword evidence="3 10" id="KW-0820">tRNA-binding</keyword>
<dbReference type="NCBIfam" id="NF002436">
    <property type="entry name" value="PRK01584.1"/>
    <property type="match status" value="1"/>
</dbReference>
<dbReference type="InterPro" id="IPR018165">
    <property type="entry name" value="Ala-tRNA-synth_IIc_core"/>
</dbReference>
<evidence type="ECO:0000256" key="6">
    <source>
        <dbReference type="ARBA" id="ARBA00022840"/>
    </source>
</evidence>
<dbReference type="InterPro" id="IPR050058">
    <property type="entry name" value="Ala-tRNA_ligase"/>
</dbReference>
<comment type="cofactor">
    <cofactor evidence="10">
        <name>Zn(2+)</name>
        <dbReference type="ChEBI" id="CHEBI:29105"/>
    </cofactor>
    <text evidence="10">Binds 1 zinc ion per subunit.</text>
</comment>
<comment type="domain">
    <text evidence="10">Consists of three domains; the N-terminal catalytic domain, the editing domain and the C-terminal C-Ala domain. The editing domain removes incorrectly charged amino acids, while the C-Ala domain, along with tRNA(Ala), serves as a bridge to cooperatively bring together the editing and aminoacylation centers thus stimulating deacylation of misacylated tRNAs.</text>
</comment>
<dbReference type="SMART" id="SM00863">
    <property type="entry name" value="tRNA_SAD"/>
    <property type="match status" value="1"/>
</dbReference>
<name>A0AAW2H9J9_9NEOP</name>
<keyword evidence="4 10" id="KW-0436">Ligase</keyword>
<dbReference type="EMBL" id="JARGDH010000006">
    <property type="protein sequence ID" value="KAL0266223.1"/>
    <property type="molecule type" value="Genomic_DNA"/>
</dbReference>
<dbReference type="Gene3D" id="3.30.980.10">
    <property type="entry name" value="Threonyl-trna Synthetase, Chain A, domain 2"/>
    <property type="match status" value="1"/>
</dbReference>
<dbReference type="InterPro" id="IPR018164">
    <property type="entry name" value="Ala-tRNA-synth_IIc_N"/>
</dbReference>
<dbReference type="PANTHER" id="PTHR11777">
    <property type="entry name" value="ALANYL-TRNA SYNTHETASE"/>
    <property type="match status" value="1"/>
</dbReference>
<feature type="binding site" evidence="10">
    <location>
        <position position="565"/>
    </location>
    <ligand>
        <name>Zn(2+)</name>
        <dbReference type="ChEBI" id="CHEBI:29105"/>
    </ligand>
</feature>
<evidence type="ECO:0000256" key="1">
    <source>
        <dbReference type="ARBA" id="ARBA00008226"/>
    </source>
</evidence>
<dbReference type="PRINTS" id="PR00980">
    <property type="entry name" value="TRNASYNTHALA"/>
</dbReference>
<evidence type="ECO:0000256" key="5">
    <source>
        <dbReference type="ARBA" id="ARBA00022741"/>
    </source>
</evidence>
<keyword evidence="5 10" id="KW-0547">Nucleotide-binding</keyword>
<dbReference type="SUPFAM" id="SSF101353">
    <property type="entry name" value="Putative anticodon-binding domain of alanyl-tRNA synthetase (AlaRS)"/>
    <property type="match status" value="1"/>
</dbReference>
<evidence type="ECO:0000256" key="7">
    <source>
        <dbReference type="ARBA" id="ARBA00022884"/>
    </source>
</evidence>
<feature type="binding site" evidence="10">
    <location>
        <position position="463"/>
    </location>
    <ligand>
        <name>Zn(2+)</name>
        <dbReference type="ChEBI" id="CHEBI:29105"/>
    </ligand>
</feature>
<dbReference type="Gene3D" id="3.30.930.10">
    <property type="entry name" value="Bira Bifunctional Protein, Domain 2"/>
    <property type="match status" value="1"/>
</dbReference>
<dbReference type="PANTHER" id="PTHR11777:SF9">
    <property type="entry name" value="ALANINE--TRNA LIGASE, CYTOPLASMIC"/>
    <property type="match status" value="1"/>
</dbReference>
<dbReference type="InterPro" id="IPR023033">
    <property type="entry name" value="Ala_tRNA_ligase_euk/bac"/>
</dbReference>
<evidence type="ECO:0000256" key="10">
    <source>
        <dbReference type="HAMAP-Rule" id="MF_03133"/>
    </source>
</evidence>
<feature type="binding site" evidence="10">
    <location>
        <position position="459"/>
    </location>
    <ligand>
        <name>Zn(2+)</name>
        <dbReference type="ChEBI" id="CHEBI:29105"/>
    </ligand>
</feature>
<evidence type="ECO:0000256" key="4">
    <source>
        <dbReference type="ARBA" id="ARBA00022598"/>
    </source>
</evidence>
<comment type="similarity">
    <text evidence="1 10">Belongs to the class-II aminoacyl-tRNA synthetase family.</text>
</comment>
<dbReference type="FunFam" id="3.30.980.10:FF:000004">
    <property type="entry name" value="Alanine--tRNA ligase, cytoplasmic"/>
    <property type="match status" value="1"/>
</dbReference>
<keyword evidence="7 10" id="KW-0694">RNA-binding</keyword>
<dbReference type="Pfam" id="PF07973">
    <property type="entry name" value="tRNA_SAD"/>
    <property type="match status" value="1"/>
</dbReference>
<dbReference type="HAMAP" id="MF_00036_B">
    <property type="entry name" value="Ala_tRNA_synth_B"/>
    <property type="match status" value="1"/>
</dbReference>
<evidence type="ECO:0000313" key="12">
    <source>
        <dbReference type="EMBL" id="KAL0266223.1"/>
    </source>
</evidence>
<keyword evidence="9 10" id="KW-0030">Aminoacyl-tRNA synthetase</keyword>
<dbReference type="Gene3D" id="3.30.54.20">
    <property type="match status" value="1"/>
</dbReference>
<dbReference type="GO" id="GO:0002161">
    <property type="term" value="F:aminoacyl-tRNA deacylase activity"/>
    <property type="evidence" value="ECO:0007669"/>
    <property type="project" value="TreeGrafter"/>
</dbReference>
<dbReference type="EC" id="6.1.1.7" evidence="2"/>
<dbReference type="InterPro" id="IPR018163">
    <property type="entry name" value="Thr/Ala-tRNA-synth_IIc_edit"/>
</dbReference>
<dbReference type="GO" id="GO:0005524">
    <property type="term" value="F:ATP binding"/>
    <property type="evidence" value="ECO:0007669"/>
    <property type="project" value="UniProtKB-UniRule"/>
</dbReference>
<dbReference type="GO" id="GO:0000049">
    <property type="term" value="F:tRNA binding"/>
    <property type="evidence" value="ECO:0007669"/>
    <property type="project" value="UniProtKB-KW"/>
</dbReference>
<evidence type="ECO:0000256" key="9">
    <source>
        <dbReference type="ARBA" id="ARBA00023146"/>
    </source>
</evidence>
<keyword evidence="10" id="KW-0479">Metal-binding</keyword>
<dbReference type="AlphaFoldDB" id="A0AAW2H9J9"/>
<organism evidence="12">
    <name type="scientific">Menopon gallinae</name>
    <name type="common">poultry shaft louse</name>
    <dbReference type="NCBI Taxonomy" id="328185"/>
    <lineage>
        <taxon>Eukaryota</taxon>
        <taxon>Metazoa</taxon>
        <taxon>Ecdysozoa</taxon>
        <taxon>Arthropoda</taxon>
        <taxon>Hexapoda</taxon>
        <taxon>Insecta</taxon>
        <taxon>Pterygota</taxon>
        <taxon>Neoptera</taxon>
        <taxon>Paraneoptera</taxon>
        <taxon>Psocodea</taxon>
        <taxon>Troctomorpha</taxon>
        <taxon>Phthiraptera</taxon>
        <taxon>Amblycera</taxon>
        <taxon>Menoponidae</taxon>
        <taxon>Menopon</taxon>
    </lineage>
</organism>
<dbReference type="InterPro" id="IPR012947">
    <property type="entry name" value="tRNA_SAD"/>
</dbReference>
<comment type="subunit">
    <text evidence="10">Monomer.</text>
</comment>
<dbReference type="GO" id="GO:0008270">
    <property type="term" value="F:zinc ion binding"/>
    <property type="evidence" value="ECO:0007669"/>
    <property type="project" value="UniProtKB-UniRule"/>
</dbReference>
<dbReference type="SUPFAM" id="SSF55681">
    <property type="entry name" value="Class II aaRS and biotin synthetases"/>
    <property type="match status" value="1"/>
</dbReference>
<protein>
    <recommendedName>
        <fullName evidence="2">alanine--tRNA ligase</fullName>
        <ecNumber evidence="2">6.1.1.7</ecNumber>
    </recommendedName>
</protein>
<dbReference type="GO" id="GO:0004813">
    <property type="term" value="F:alanine-tRNA ligase activity"/>
    <property type="evidence" value="ECO:0007669"/>
    <property type="project" value="UniProtKB-UniRule"/>
</dbReference>
<evidence type="ECO:0000256" key="3">
    <source>
        <dbReference type="ARBA" id="ARBA00022555"/>
    </source>
</evidence>
<dbReference type="InterPro" id="IPR018162">
    <property type="entry name" value="Ala-tRNA-ligase_IIc_anticod-bd"/>
</dbReference>
<feature type="domain" description="Alanyl-transfer RNA synthetases family profile" evidence="11">
    <location>
        <begin position="1"/>
        <end position="595"/>
    </location>
</feature>
<dbReference type="Pfam" id="PF01411">
    <property type="entry name" value="tRNA-synt_2c"/>
    <property type="match status" value="1"/>
</dbReference>
<dbReference type="PROSITE" id="PS50860">
    <property type="entry name" value="AA_TRNA_LIGASE_II_ALA"/>
    <property type="match status" value="1"/>
</dbReference>
<dbReference type="SUPFAM" id="SSF55186">
    <property type="entry name" value="ThrRS/AlaRS common domain"/>
    <property type="match status" value="1"/>
</dbReference>
<keyword evidence="8 10" id="KW-0648">Protein biosynthesis</keyword>
<keyword evidence="6 10" id="KW-0067">ATP-binding</keyword>
<dbReference type="GO" id="GO:0005737">
    <property type="term" value="C:cytoplasm"/>
    <property type="evidence" value="ECO:0007669"/>
    <property type="project" value="InterPro"/>
</dbReference>
<dbReference type="NCBIfam" id="TIGR00344">
    <property type="entry name" value="alaS"/>
    <property type="match status" value="1"/>
</dbReference>
<dbReference type="InterPro" id="IPR045864">
    <property type="entry name" value="aa-tRNA-synth_II/BPL/LPL"/>
</dbReference>
<gene>
    <name evidence="12" type="ORF">PYX00_011941</name>
</gene>
<comment type="function">
    <text evidence="10">Catalyzes the attachment of alanine to tRNA(Ala) in a two-step reaction: alanine is first activated by ATP to form Ala-AMP and then transferred to the acceptor end of tRNA(Ala). Also edits incorrectly charged tRNA(Ala) via its editing domain.</text>
</comment>
<proteinExistence type="inferred from homology"/>
<sequence>MKVKELRSKFIQFFIKHGHKQITGASLLPDNDPTVLFNTAGMQPLVPYFLNEEHPEGRRLVDFQKCIRTGDIEEVGDESHLTFFEMLGNWSLGDYFKEEAISMSFEFLTNKDYLNIPLDRLYISVFAGDEDAPRDEDAVKYWLKQGIPKEHIFYFPKKQNWWGPAGMSGPCGPDTEIFYDTGKTACGATCDPSCSCGKYLEIWNNVFMQYNKTKEGKFEPLKKPCVDTGMGLERTACILQGLKSVYDLEVFEPLIEHIESLSGKKRDDTQEITRSMRIIADHVKASIFILGDERGVAPSNVGAGYVLRRLLRRAIRFAHKLSIEPANLVSFIPLVLQIYGSSYPELVKNQDFIKKEIKAEEERFSKTLAKGEAEFNKKLASFHKNPRKIIPGRNIFHLYDTYGFPLELAEELAYENGLSVDKLGFQKAFEKHQELSKQNMGQSFKGGLADNSEQVVKLHTATHLLHEALRRVLGEHVAQKGSNITSERLRFDFVQPRKLNMQELQQVEDMVNEQIKRCLPVSYIVTTVEEAKKRKARALFSDRYTEQIKLYSIGDFSLEVCGGPHVENTSKLGHFKILKEEAVSAGVRRIKATLY</sequence>